<dbReference type="EMBL" id="UINC01003590">
    <property type="protein sequence ID" value="SVA07630.1"/>
    <property type="molecule type" value="Genomic_DNA"/>
</dbReference>
<name>A0A381SUE2_9ZZZZ</name>
<proteinExistence type="predicted"/>
<accession>A0A381SUE2</accession>
<gene>
    <name evidence="1" type="ORF">METZ01_LOCUS60484</name>
</gene>
<organism evidence="1">
    <name type="scientific">marine metagenome</name>
    <dbReference type="NCBI Taxonomy" id="408172"/>
    <lineage>
        <taxon>unclassified sequences</taxon>
        <taxon>metagenomes</taxon>
        <taxon>ecological metagenomes</taxon>
    </lineage>
</organism>
<reference evidence="1" key="1">
    <citation type="submission" date="2018-05" db="EMBL/GenBank/DDBJ databases">
        <authorList>
            <person name="Lanie J.A."/>
            <person name="Ng W.-L."/>
            <person name="Kazmierczak K.M."/>
            <person name="Andrzejewski T.M."/>
            <person name="Davidsen T.M."/>
            <person name="Wayne K.J."/>
            <person name="Tettelin H."/>
            <person name="Glass J.I."/>
            <person name="Rusch D."/>
            <person name="Podicherti R."/>
            <person name="Tsui H.-C.T."/>
            <person name="Winkler M.E."/>
        </authorList>
    </citation>
    <scope>NUCLEOTIDE SEQUENCE</scope>
</reference>
<protein>
    <submittedName>
        <fullName evidence="1">Uncharacterized protein</fullName>
    </submittedName>
</protein>
<sequence>MAQRRPRRGSGRLLAGGLLVALIATSGVAGQTTKVPSTLRYGSGLMDIPVAGVLANRALTVTYSGFWTSNDTDVTTDDSGNVTGTEAILGGWNGDLSVALGLFDFLELGANLQSLGDAAEGGTLWGAFGRLSILSPQTQPIGLAVGGLYASSPDFGDGIGYAPNRLAGADRRARDQLGTREMNTGFSFYAVAGWDLPGLSSSFLPDHDFSFTAGWGGGLFKDGDDLDWYASGDSGGWFAGVAWNLELAESRMLTLMSEYNGFDWNVGTQVDLRGVRLGLHVLGVNHSSNTTVYRSTKFGLLASVALCGRGLCRASLRDRPAPDVVVLPAAPPDTVVVTRVERPSPPAGTAFALCLSTGDQIDVLLTVAGDTLVGPSQTPLRELRPTVVLAGVYAANRGWFESGEPVTFEERPYGRAGATVGLDCGDIRQVGEHLGVPLFVMGVGGASPEVLYVPVRPGVWQRYSLDPG</sequence>
<dbReference type="AlphaFoldDB" id="A0A381SUE2"/>
<evidence type="ECO:0000313" key="1">
    <source>
        <dbReference type="EMBL" id="SVA07630.1"/>
    </source>
</evidence>